<dbReference type="SMART" id="SM00245">
    <property type="entry name" value="TSPc"/>
    <property type="match status" value="1"/>
</dbReference>
<evidence type="ECO:0000313" key="2">
    <source>
        <dbReference type="EMBL" id="MCF1714456.1"/>
    </source>
</evidence>
<evidence type="ECO:0000313" key="3">
    <source>
        <dbReference type="Proteomes" id="UP001200145"/>
    </source>
</evidence>
<dbReference type="InterPro" id="IPR005151">
    <property type="entry name" value="Tail-specific_protease"/>
</dbReference>
<dbReference type="InterPro" id="IPR029045">
    <property type="entry name" value="ClpP/crotonase-like_dom_sf"/>
</dbReference>
<dbReference type="RefSeq" id="WP_234865150.1">
    <property type="nucleotide sequence ID" value="NZ_JAKEVY010000002.1"/>
</dbReference>
<feature type="domain" description="Tail specific protease" evidence="1">
    <location>
        <begin position="208"/>
        <end position="446"/>
    </location>
</feature>
<accession>A0ABS9BFH6</accession>
<dbReference type="EMBL" id="JAKEVY010000002">
    <property type="protein sequence ID" value="MCF1714456.1"/>
    <property type="molecule type" value="Genomic_DNA"/>
</dbReference>
<dbReference type="SUPFAM" id="SSF52096">
    <property type="entry name" value="ClpP/crotonase"/>
    <property type="match status" value="1"/>
</dbReference>
<name>A0ABS9BFH6_9BACT</name>
<gene>
    <name evidence="2" type="ORF">L0U88_07435</name>
</gene>
<keyword evidence="3" id="KW-1185">Reference proteome</keyword>
<dbReference type="PANTHER" id="PTHR32060:SF22">
    <property type="entry name" value="CARBOXYL-TERMINAL-PROCESSING PEPTIDASE 3, CHLOROPLASTIC"/>
    <property type="match status" value="1"/>
</dbReference>
<sequence length="471" mass="52922">MNLSMIWQLLIGCLLFTGLKAQQKISAAQLKEDLALADKALQEAHPGLFRYTKQAAYTQLVRSIANGLTAPLTEKEFLVRLQPLIAQISCGHTKLLPAAYQEGKFLYPATNAFPLRLYFEEQEVYALESYGEEKGIPAGARITRINGVSMQKIRKKLSSLLPADGVMQTGITATLNRSFNSLYAVFMGESPVYTIAYEYKGKKHRAAVKGITAEIIEQAIATQTTAAQKPFELEWKGSTAWLTIRTFMADKEQFPFEKFADSVFNELKAKQTSNLVIDCRDNEGGIEDWGGYLYSYLADTNFRYYDRILVNKKDSFSFQRYAWLPPFYHQARNLIQEKDGKFYWPLQTYLKELPAQQNRFTGTVYLLVNGRSFSVTSELAAVVKQNKRAIIVGEETGGNGYVNNSGLFAILRLPHSKLQVGIPLASFYMNSDPVNGRGVVPDYKVPTTITDILSRKDPVAAFVLNKINTSH</sequence>
<dbReference type="Proteomes" id="UP001200145">
    <property type="component" value="Unassembled WGS sequence"/>
</dbReference>
<dbReference type="Pfam" id="PF03572">
    <property type="entry name" value="Peptidase_S41"/>
    <property type="match status" value="1"/>
</dbReference>
<comment type="caution">
    <text evidence="2">The sequence shown here is derived from an EMBL/GenBank/DDBJ whole genome shotgun (WGS) entry which is preliminary data.</text>
</comment>
<protein>
    <submittedName>
        <fullName evidence="2">S41 family peptidase</fullName>
    </submittedName>
</protein>
<dbReference type="PANTHER" id="PTHR32060">
    <property type="entry name" value="TAIL-SPECIFIC PROTEASE"/>
    <property type="match status" value="1"/>
</dbReference>
<dbReference type="Gene3D" id="3.90.226.10">
    <property type="entry name" value="2-enoyl-CoA Hydratase, Chain A, domain 1"/>
    <property type="match status" value="1"/>
</dbReference>
<reference evidence="2 3" key="1">
    <citation type="submission" date="2022-01" db="EMBL/GenBank/DDBJ databases">
        <title>Flavihumibacter sp. nov., isolated from sediment of a river.</title>
        <authorList>
            <person name="Liu H."/>
        </authorList>
    </citation>
    <scope>NUCLEOTIDE SEQUENCE [LARGE SCALE GENOMIC DNA]</scope>
    <source>
        <strain evidence="2 3">RY-1</strain>
    </source>
</reference>
<proteinExistence type="predicted"/>
<organism evidence="2 3">
    <name type="scientific">Flavihumibacter fluminis</name>
    <dbReference type="NCBI Taxonomy" id="2909236"/>
    <lineage>
        <taxon>Bacteria</taxon>
        <taxon>Pseudomonadati</taxon>
        <taxon>Bacteroidota</taxon>
        <taxon>Chitinophagia</taxon>
        <taxon>Chitinophagales</taxon>
        <taxon>Chitinophagaceae</taxon>
        <taxon>Flavihumibacter</taxon>
    </lineage>
</organism>
<evidence type="ECO:0000259" key="1">
    <source>
        <dbReference type="SMART" id="SM00245"/>
    </source>
</evidence>